<proteinExistence type="predicted"/>
<evidence type="ECO:0000259" key="8">
    <source>
        <dbReference type="PROSITE" id="PS51085"/>
    </source>
</evidence>
<dbReference type="SUPFAM" id="SSF52343">
    <property type="entry name" value="Ferredoxin reductase-like, C-terminal NADP-linked domain"/>
    <property type="match status" value="1"/>
</dbReference>
<dbReference type="AlphaFoldDB" id="A0A0C4YA31"/>
<dbReference type="GO" id="GO:0046872">
    <property type="term" value="F:metal ion binding"/>
    <property type="evidence" value="ECO:0007669"/>
    <property type="project" value="UniProtKB-KW"/>
</dbReference>
<keyword evidence="2" id="KW-0001">2Fe-2S</keyword>
<feature type="region of interest" description="Disordered" evidence="7">
    <location>
        <begin position="77"/>
        <end position="96"/>
    </location>
</feature>
<dbReference type="GO" id="GO:0016491">
    <property type="term" value="F:oxidoreductase activity"/>
    <property type="evidence" value="ECO:0007669"/>
    <property type="project" value="UniProtKB-KW"/>
</dbReference>
<evidence type="ECO:0000313" key="10">
    <source>
        <dbReference type="EMBL" id="AJG22337.1"/>
    </source>
</evidence>
<evidence type="ECO:0000256" key="1">
    <source>
        <dbReference type="ARBA" id="ARBA00022630"/>
    </source>
</evidence>
<dbReference type="CDD" id="cd06185">
    <property type="entry name" value="PDR_like"/>
    <property type="match status" value="1"/>
</dbReference>
<dbReference type="OrthoDB" id="544091at2"/>
<dbReference type="PANTHER" id="PTHR47354">
    <property type="entry name" value="NADH OXIDOREDUCTASE HCR"/>
    <property type="match status" value="1"/>
</dbReference>
<dbReference type="RefSeq" id="WP_052494926.1">
    <property type="nucleotide sequence ID" value="NZ_CP010537.1"/>
</dbReference>
<dbReference type="PRINTS" id="PR00409">
    <property type="entry name" value="PHDIOXRDTASE"/>
</dbReference>
<dbReference type="InterPro" id="IPR001433">
    <property type="entry name" value="OxRdtase_FAD/NAD-bd"/>
</dbReference>
<dbReference type="InterPro" id="IPR039261">
    <property type="entry name" value="FNR_nucleotide-bd"/>
</dbReference>
<keyword evidence="11" id="KW-1185">Reference proteome</keyword>
<evidence type="ECO:0000256" key="4">
    <source>
        <dbReference type="ARBA" id="ARBA00023002"/>
    </source>
</evidence>
<dbReference type="InterPro" id="IPR036010">
    <property type="entry name" value="2Fe-2S_ferredoxin-like_sf"/>
</dbReference>
<gene>
    <name evidence="10" type="ORF">RR42_s0746</name>
</gene>
<dbReference type="SUPFAM" id="SSF63380">
    <property type="entry name" value="Riboflavin synthase domain-like"/>
    <property type="match status" value="1"/>
</dbReference>
<reference evidence="10 11" key="1">
    <citation type="journal article" date="2015" name="Genome Announc.">
        <title>Complete Genome Sequence of Cupriavidus basilensis 4G11, Isolated from the Oak Ridge Field Research Center Site.</title>
        <authorList>
            <person name="Ray J."/>
            <person name="Waters R.J."/>
            <person name="Skerker J.M."/>
            <person name="Kuehl J.V."/>
            <person name="Price M.N."/>
            <person name="Huang J."/>
            <person name="Chakraborty R."/>
            <person name="Arkin A.P."/>
            <person name="Deutschbauer A."/>
        </authorList>
    </citation>
    <scope>NUCLEOTIDE SEQUENCE [LARGE SCALE GENOMIC DNA]</scope>
    <source>
        <strain evidence="10">4G11</strain>
    </source>
</reference>
<dbReference type="InterPro" id="IPR050415">
    <property type="entry name" value="MRET"/>
</dbReference>
<evidence type="ECO:0000256" key="5">
    <source>
        <dbReference type="ARBA" id="ARBA00023004"/>
    </source>
</evidence>
<dbReference type="EMBL" id="CP010537">
    <property type="protein sequence ID" value="AJG22337.1"/>
    <property type="molecule type" value="Genomic_DNA"/>
</dbReference>
<dbReference type="Pfam" id="PF00175">
    <property type="entry name" value="NAD_binding_1"/>
    <property type="match status" value="1"/>
</dbReference>
<sequence>MIDLKDVIPVRVVRKTVESEGIVSFELVHAEAGRLPSFAPGAHIDVHIPGGFVRQYSLCNAARKTGRYVVAVLRDPSSRGGSTALHDSVSEGDTLEISPPRNHFKLNGESVHSLLLAGGIGVTPIFCMAEQLYEEGRSFELHYCARNKQKMAFHDAMSQAAWSSSLRLHFDDGAPAQKFDIDSVLEGAGADTHLYVCGPQGYMDAVLDAARGMGWAQERLHYEYFKADVIHKDTDSDFEVEIASTGTVLSVPADRSIASVLNEHGFNISMSCEQGVCGTCVTKVLSGVPDHRDSFLLPDERDANDQMTPCCSRAKSKRIVLDL</sequence>
<keyword evidence="3" id="KW-0479">Metal-binding</keyword>
<dbReference type="InterPro" id="IPR017927">
    <property type="entry name" value="FAD-bd_FR_type"/>
</dbReference>
<keyword evidence="1" id="KW-0285">Flavoprotein</keyword>
<name>A0A0C4YA31_9BURK</name>
<dbReference type="InterPro" id="IPR012675">
    <property type="entry name" value="Beta-grasp_dom_sf"/>
</dbReference>
<dbReference type="PROSITE" id="PS51384">
    <property type="entry name" value="FAD_FR"/>
    <property type="match status" value="1"/>
</dbReference>
<dbReference type="InterPro" id="IPR006058">
    <property type="entry name" value="2Fe2S_fd_BS"/>
</dbReference>
<dbReference type="Proteomes" id="UP000031843">
    <property type="component" value="Chromosome secondary"/>
</dbReference>
<dbReference type="GO" id="GO:0051537">
    <property type="term" value="F:2 iron, 2 sulfur cluster binding"/>
    <property type="evidence" value="ECO:0007669"/>
    <property type="project" value="UniProtKB-KW"/>
</dbReference>
<evidence type="ECO:0000259" key="9">
    <source>
        <dbReference type="PROSITE" id="PS51384"/>
    </source>
</evidence>
<dbReference type="Gene3D" id="2.40.30.10">
    <property type="entry name" value="Translation factors"/>
    <property type="match status" value="1"/>
</dbReference>
<keyword evidence="5" id="KW-0408">Iron</keyword>
<evidence type="ECO:0000256" key="7">
    <source>
        <dbReference type="SAM" id="MobiDB-lite"/>
    </source>
</evidence>
<feature type="domain" description="FAD-binding FR-type" evidence="9">
    <location>
        <begin position="5"/>
        <end position="107"/>
    </location>
</feature>
<dbReference type="PROSITE" id="PS51085">
    <property type="entry name" value="2FE2S_FER_2"/>
    <property type="match status" value="1"/>
</dbReference>
<dbReference type="PANTHER" id="PTHR47354:SF1">
    <property type="entry name" value="CARNITINE MONOOXYGENASE REDUCTASE SUBUNIT"/>
    <property type="match status" value="1"/>
</dbReference>
<organism evidence="10 11">
    <name type="scientific">Cupriavidus basilensis</name>
    <dbReference type="NCBI Taxonomy" id="68895"/>
    <lineage>
        <taxon>Bacteria</taxon>
        <taxon>Pseudomonadati</taxon>
        <taxon>Pseudomonadota</taxon>
        <taxon>Betaproteobacteria</taxon>
        <taxon>Burkholderiales</taxon>
        <taxon>Burkholderiaceae</taxon>
        <taxon>Cupriavidus</taxon>
    </lineage>
</organism>
<protein>
    <submittedName>
        <fullName evidence="10">Flavodoxin reductases (Ferredoxin-NADPH reductases) family 1</fullName>
        <ecNumber evidence="10">1.14.13.-</ecNumber>
    </submittedName>
</protein>
<dbReference type="SUPFAM" id="SSF54292">
    <property type="entry name" value="2Fe-2S ferredoxin-like"/>
    <property type="match status" value="1"/>
</dbReference>
<dbReference type="STRING" id="68895.RR42_s0746"/>
<evidence type="ECO:0000256" key="3">
    <source>
        <dbReference type="ARBA" id="ARBA00022723"/>
    </source>
</evidence>
<keyword evidence="4 10" id="KW-0560">Oxidoreductase</keyword>
<keyword evidence="6" id="KW-0411">Iron-sulfur</keyword>
<dbReference type="InterPro" id="IPR017938">
    <property type="entry name" value="Riboflavin_synthase-like_b-brl"/>
</dbReference>
<dbReference type="CDD" id="cd00207">
    <property type="entry name" value="fer2"/>
    <property type="match status" value="1"/>
</dbReference>
<dbReference type="Gene3D" id="3.10.20.30">
    <property type="match status" value="1"/>
</dbReference>
<dbReference type="Gene3D" id="3.40.50.80">
    <property type="entry name" value="Nucleotide-binding domain of ferredoxin-NADP reductase (FNR) module"/>
    <property type="match status" value="1"/>
</dbReference>
<dbReference type="EC" id="1.14.13.-" evidence="10"/>
<feature type="domain" description="2Fe-2S ferredoxin-type" evidence="8">
    <location>
        <begin position="238"/>
        <end position="323"/>
    </location>
</feature>
<dbReference type="PROSITE" id="PS00197">
    <property type="entry name" value="2FE2S_FER_1"/>
    <property type="match status" value="1"/>
</dbReference>
<dbReference type="KEGG" id="cbw:RR42_s0746"/>
<evidence type="ECO:0000256" key="2">
    <source>
        <dbReference type="ARBA" id="ARBA00022714"/>
    </source>
</evidence>
<evidence type="ECO:0000313" key="11">
    <source>
        <dbReference type="Proteomes" id="UP000031843"/>
    </source>
</evidence>
<accession>A0A0C4YA31</accession>
<dbReference type="InterPro" id="IPR001041">
    <property type="entry name" value="2Fe-2S_ferredoxin-type"/>
</dbReference>
<evidence type="ECO:0000256" key="6">
    <source>
        <dbReference type="ARBA" id="ARBA00023014"/>
    </source>
</evidence>
<dbReference type="Pfam" id="PF00111">
    <property type="entry name" value="Fer2"/>
    <property type="match status" value="1"/>
</dbReference>